<dbReference type="RefSeq" id="WP_068446281.1">
    <property type="nucleotide sequence ID" value="NZ_LXEW01000042.1"/>
</dbReference>
<dbReference type="Gene3D" id="2.60.40.1090">
    <property type="entry name" value="Fimbrial-type adhesion domain"/>
    <property type="match status" value="1"/>
</dbReference>
<keyword evidence="1" id="KW-0732">Signal</keyword>
<dbReference type="InterPro" id="IPR008966">
    <property type="entry name" value="Adhesion_dom_sf"/>
</dbReference>
<dbReference type="SUPFAM" id="SSF49401">
    <property type="entry name" value="Bacterial adhesins"/>
    <property type="match status" value="1"/>
</dbReference>
<dbReference type="PATRIC" id="fig|1354272.4.peg.3154"/>
<name>A0A1B7JMH3_9GAMM</name>
<evidence type="ECO:0008006" key="4">
    <source>
        <dbReference type="Google" id="ProtNLM"/>
    </source>
</evidence>
<feature type="signal peptide" evidence="1">
    <location>
        <begin position="1"/>
        <end position="25"/>
    </location>
</feature>
<organism evidence="2 3">
    <name type="scientific">Providencia heimbachae ATCC 35613</name>
    <dbReference type="NCBI Taxonomy" id="1354272"/>
    <lineage>
        <taxon>Bacteria</taxon>
        <taxon>Pseudomonadati</taxon>
        <taxon>Pseudomonadota</taxon>
        <taxon>Gammaproteobacteria</taxon>
        <taxon>Enterobacterales</taxon>
        <taxon>Morganellaceae</taxon>
        <taxon>Providencia</taxon>
    </lineage>
</organism>
<dbReference type="GO" id="GO:0009289">
    <property type="term" value="C:pilus"/>
    <property type="evidence" value="ECO:0007669"/>
    <property type="project" value="InterPro"/>
</dbReference>
<evidence type="ECO:0000313" key="2">
    <source>
        <dbReference type="EMBL" id="OAT49116.1"/>
    </source>
</evidence>
<dbReference type="InterPro" id="IPR036937">
    <property type="entry name" value="Adhesion_dom_fimbrial_sf"/>
</dbReference>
<gene>
    <name evidence="2" type="ORF">M998_3092</name>
</gene>
<proteinExistence type="predicted"/>
<dbReference type="InterPro" id="IPR050263">
    <property type="entry name" value="Bact_Fimbrial_Adh_Pro"/>
</dbReference>
<dbReference type="OrthoDB" id="6454462at2"/>
<sequence>MNTMGLLSKITLILGAILFSNQLFAQNGQIQFKTKITKGTCEFDDNSDLNKTIDFNQIGVLVVSEVNQYSIKEPIKTESFSYSIICKNHPANTEKNIKIKSKSAPSTQFHNGIYFGLNDITNTGFLLESCNKNNQTCQAVTDDGVSTFPSTTSDSVEVNYRVSLVKRENDVKPGDSNAAVTFEYYQD</sequence>
<evidence type="ECO:0000313" key="3">
    <source>
        <dbReference type="Proteomes" id="UP000078224"/>
    </source>
</evidence>
<accession>A0A1B7JMH3</accession>
<comment type="caution">
    <text evidence="2">The sequence shown here is derived from an EMBL/GenBank/DDBJ whole genome shotgun (WGS) entry which is preliminary data.</text>
</comment>
<dbReference type="PANTHER" id="PTHR33420:SF32">
    <property type="entry name" value="FIMBRIAL-LIKE PROTEIN"/>
    <property type="match status" value="1"/>
</dbReference>
<evidence type="ECO:0000256" key="1">
    <source>
        <dbReference type="SAM" id="SignalP"/>
    </source>
</evidence>
<reference evidence="2 3" key="1">
    <citation type="submission" date="2016-04" db="EMBL/GenBank/DDBJ databases">
        <title>ATOL: Assembling a taxonomically balanced genome-scale reconstruction of the evolutionary history of the Enterobacteriaceae.</title>
        <authorList>
            <person name="Plunkett G.III."/>
            <person name="Neeno-Eckwall E.C."/>
            <person name="Glasner J.D."/>
            <person name="Perna N.T."/>
        </authorList>
    </citation>
    <scope>NUCLEOTIDE SEQUENCE [LARGE SCALE GENOMIC DNA]</scope>
    <source>
        <strain evidence="2 3">ATCC 35613</strain>
    </source>
</reference>
<keyword evidence="3" id="KW-1185">Reference proteome</keyword>
<dbReference type="AlphaFoldDB" id="A0A1B7JMH3"/>
<feature type="chain" id="PRO_5008595318" description="Fimbrial-type adhesion domain-containing protein" evidence="1">
    <location>
        <begin position="26"/>
        <end position="187"/>
    </location>
</feature>
<dbReference type="EMBL" id="LXEW01000042">
    <property type="protein sequence ID" value="OAT49116.1"/>
    <property type="molecule type" value="Genomic_DNA"/>
</dbReference>
<dbReference type="GO" id="GO:0043709">
    <property type="term" value="P:cell adhesion involved in single-species biofilm formation"/>
    <property type="evidence" value="ECO:0007669"/>
    <property type="project" value="TreeGrafter"/>
</dbReference>
<dbReference type="PANTHER" id="PTHR33420">
    <property type="entry name" value="FIMBRIAL SUBUNIT ELFA-RELATED"/>
    <property type="match status" value="1"/>
</dbReference>
<dbReference type="Proteomes" id="UP000078224">
    <property type="component" value="Unassembled WGS sequence"/>
</dbReference>
<protein>
    <recommendedName>
        <fullName evidence="4">Fimbrial-type adhesion domain-containing protein</fullName>
    </recommendedName>
</protein>